<dbReference type="GO" id="GO:0016810">
    <property type="term" value="F:hydrolase activity, acting on carbon-nitrogen (but not peptide) bonds"/>
    <property type="evidence" value="ECO:0007669"/>
    <property type="project" value="InterPro"/>
</dbReference>
<dbReference type="SUPFAM" id="SSF51556">
    <property type="entry name" value="Metallo-dependent hydrolases"/>
    <property type="match status" value="1"/>
</dbReference>
<evidence type="ECO:0000313" key="2">
    <source>
        <dbReference type="EMBL" id="TFU06674.1"/>
    </source>
</evidence>
<keyword evidence="3" id="KW-1185">Reference proteome</keyword>
<gene>
    <name evidence="2" type="ORF">EUV02_05625</name>
</gene>
<dbReference type="Gene3D" id="3.20.20.140">
    <property type="entry name" value="Metal-dependent hydrolases"/>
    <property type="match status" value="1"/>
</dbReference>
<feature type="domain" description="Amidohydrolase 3" evidence="1">
    <location>
        <begin position="56"/>
        <end position="543"/>
    </location>
</feature>
<dbReference type="Gene3D" id="2.30.40.10">
    <property type="entry name" value="Urease, subunit C, domain 1"/>
    <property type="match status" value="1"/>
</dbReference>
<reference evidence="2 3" key="1">
    <citation type="submission" date="2019-02" db="EMBL/GenBank/DDBJ databases">
        <title>Polymorphobacter sp. isolated from the lake at the Tibet of China.</title>
        <authorList>
            <person name="Li A."/>
        </authorList>
    </citation>
    <scope>NUCLEOTIDE SEQUENCE [LARGE SCALE GENOMIC DNA]</scope>
    <source>
        <strain evidence="2 3">DJ1R-1</strain>
    </source>
</reference>
<sequence length="546" mass="58298">MAANADAIWYGGHIITVDAKASTAEAVAVKDGLIVAVGKKGEVEKAERGPATVMNDLKGKVMTPGFVDPHSHFTYALDMADQVNASPPPVGPGNSPAAIVAAFKQFATARKIPAGELIVGYGYDETQMQGGQPLTRDILDAAFPNNPVYVIHVSGHGAVLNSLAFAKYGISAATPTPPGGIIQRKPGSMEPSGLVMETGYLPVFLNKPKATPAQEVSQLKFAQAMYASAGVTTAQDGASHQADIALLQRHAAANELYLDIVSYAFFLELDPILKANPPATWGKYSNRYKIGGCKIISDGSPQAKTAAFTTPYLTGGPSGQVNWKGELSATQDQFNTAMKLCYDNGLQVLVHVNGDAAVDAALQAHEYAAAGSLGKDRRTVLVHSQFARLDQLDKYVTYKIIPSMFAEHTFFYGDVHVANRGKTQAYFESPLKTAIGLKLLPTNHTDFNVAPINQLWTIWSAVNRTSRTGVVIGPDERITPYQALQAITINSARQYGEEASKGSIETGKRADLVILDANPLTVAPDKIKDVKVVQTIKDGKAIYTAP</sequence>
<name>A0A4Y9EST4_9SPHN</name>
<dbReference type="Pfam" id="PF07969">
    <property type="entry name" value="Amidohydro_3"/>
    <property type="match status" value="1"/>
</dbReference>
<evidence type="ECO:0000259" key="1">
    <source>
        <dbReference type="Pfam" id="PF07969"/>
    </source>
</evidence>
<dbReference type="Gene3D" id="3.10.310.70">
    <property type="match status" value="1"/>
</dbReference>
<dbReference type="EMBL" id="SIHO01000001">
    <property type="protein sequence ID" value="TFU06674.1"/>
    <property type="molecule type" value="Genomic_DNA"/>
</dbReference>
<dbReference type="CDD" id="cd01300">
    <property type="entry name" value="YtcJ_like"/>
    <property type="match status" value="1"/>
</dbReference>
<dbReference type="AlphaFoldDB" id="A0A4Y9EST4"/>
<evidence type="ECO:0000313" key="3">
    <source>
        <dbReference type="Proteomes" id="UP000297737"/>
    </source>
</evidence>
<dbReference type="Proteomes" id="UP000297737">
    <property type="component" value="Unassembled WGS sequence"/>
</dbReference>
<keyword evidence="2" id="KW-0378">Hydrolase</keyword>
<organism evidence="2 3">
    <name type="scientific">Glacieibacterium arshaanense</name>
    <dbReference type="NCBI Taxonomy" id="2511025"/>
    <lineage>
        <taxon>Bacteria</taxon>
        <taxon>Pseudomonadati</taxon>
        <taxon>Pseudomonadota</taxon>
        <taxon>Alphaproteobacteria</taxon>
        <taxon>Sphingomonadales</taxon>
        <taxon>Sphingosinicellaceae</taxon>
        <taxon>Glacieibacterium</taxon>
    </lineage>
</organism>
<proteinExistence type="predicted"/>
<dbReference type="InterPro" id="IPR032466">
    <property type="entry name" value="Metal_Hydrolase"/>
</dbReference>
<comment type="caution">
    <text evidence="2">The sequence shown here is derived from an EMBL/GenBank/DDBJ whole genome shotgun (WGS) entry which is preliminary data.</text>
</comment>
<protein>
    <submittedName>
        <fullName evidence="2">Amidohydrolase</fullName>
    </submittedName>
</protein>
<dbReference type="PANTHER" id="PTHR22642">
    <property type="entry name" value="IMIDAZOLONEPROPIONASE"/>
    <property type="match status" value="1"/>
</dbReference>
<dbReference type="InterPro" id="IPR011059">
    <property type="entry name" value="Metal-dep_hydrolase_composite"/>
</dbReference>
<accession>A0A4Y9EST4</accession>
<dbReference type="InterPro" id="IPR013108">
    <property type="entry name" value="Amidohydro_3"/>
</dbReference>
<dbReference type="OrthoDB" id="9811399at2"/>
<dbReference type="SUPFAM" id="SSF51338">
    <property type="entry name" value="Composite domain of metallo-dependent hydrolases"/>
    <property type="match status" value="1"/>
</dbReference>
<dbReference type="PANTHER" id="PTHR22642:SF2">
    <property type="entry name" value="PROTEIN LONG AFTER FAR-RED 3"/>
    <property type="match status" value="1"/>
</dbReference>
<dbReference type="InterPro" id="IPR033932">
    <property type="entry name" value="YtcJ-like"/>
</dbReference>